<evidence type="ECO:0000259" key="3">
    <source>
        <dbReference type="Pfam" id="PF14020"/>
    </source>
</evidence>
<feature type="transmembrane region" description="Helical" evidence="2">
    <location>
        <begin position="106"/>
        <end position="133"/>
    </location>
</feature>
<dbReference type="InterPro" id="IPR025330">
    <property type="entry name" value="DUF4236"/>
</dbReference>
<keyword evidence="2" id="KW-1133">Transmembrane helix</keyword>
<dbReference type="AlphaFoldDB" id="D1W1G5"/>
<protein>
    <recommendedName>
        <fullName evidence="3">DUF4236 domain-containing protein</fullName>
    </recommendedName>
</protein>
<evidence type="ECO:0000256" key="1">
    <source>
        <dbReference type="SAM" id="MobiDB-lite"/>
    </source>
</evidence>
<organism evidence="4 5">
    <name type="scientific">Hoylesella timonensis CRIS 5C-B1</name>
    <dbReference type="NCBI Taxonomy" id="679189"/>
    <lineage>
        <taxon>Bacteria</taxon>
        <taxon>Pseudomonadati</taxon>
        <taxon>Bacteroidota</taxon>
        <taxon>Bacteroidia</taxon>
        <taxon>Bacteroidales</taxon>
        <taxon>Prevotellaceae</taxon>
        <taxon>Hoylesella</taxon>
    </lineage>
</organism>
<keyword evidence="2" id="KW-0472">Membrane</keyword>
<feature type="region of interest" description="Disordered" evidence="1">
    <location>
        <begin position="147"/>
        <end position="178"/>
    </location>
</feature>
<sequence length="250" mass="27067">MSEILLNLQINLQKMGLYWRRSTKILPGVRINWSKSGPSISMGPRGAKVNIGKRGTYVSGGIPGTGLYYRQKVGGGSKSSGSTNGGTYPTSTNTQSTFGFSKQGCLVSIVAFIILSLLLSSNFITAVLVAVIAGVCRFFMSRKDATTPLSNQNATQPTQPTPAPTINTPTPSQPTPSSDDIDVKVAIAEVEHLIAEIDNTTDKVKLPSIYRKLMSIVYKLEKIYGVEIQGIPIEIAKQRILENYRKKLAS</sequence>
<accession>D1W1G5</accession>
<dbReference type="Proteomes" id="UP000004001">
    <property type="component" value="Unassembled WGS sequence"/>
</dbReference>
<proteinExistence type="predicted"/>
<keyword evidence="2" id="KW-0812">Transmembrane</keyword>
<evidence type="ECO:0000313" key="4">
    <source>
        <dbReference type="EMBL" id="EFA96801.1"/>
    </source>
</evidence>
<reference evidence="4 5" key="1">
    <citation type="submission" date="2009-12" db="EMBL/GenBank/DDBJ databases">
        <title>Genome Sequence of Prevotella timonensis CRIS 5C-B1.</title>
        <authorList>
            <person name="Durkin A.S."/>
            <person name="Madupu R."/>
            <person name="Torralba M."/>
            <person name="Methe B."/>
            <person name="Sutton G."/>
            <person name="Strausberg R.L."/>
            <person name="Nelson K.E."/>
        </authorList>
    </citation>
    <scope>NUCLEOTIDE SEQUENCE [LARGE SCALE GENOMIC DNA]</scope>
    <source>
        <strain evidence="4 5">CRIS 5C-B1</strain>
    </source>
</reference>
<feature type="compositionally biased region" description="Low complexity" evidence="1">
    <location>
        <begin position="151"/>
        <end position="178"/>
    </location>
</feature>
<dbReference type="eggNOG" id="COG0457">
    <property type="taxonomic scope" value="Bacteria"/>
</dbReference>
<evidence type="ECO:0000256" key="2">
    <source>
        <dbReference type="SAM" id="Phobius"/>
    </source>
</evidence>
<evidence type="ECO:0000313" key="5">
    <source>
        <dbReference type="Proteomes" id="UP000004001"/>
    </source>
</evidence>
<feature type="domain" description="DUF4236" evidence="3">
    <location>
        <begin position="18"/>
        <end position="70"/>
    </location>
</feature>
<dbReference type="EMBL" id="ADEF01000059">
    <property type="protein sequence ID" value="EFA96801.1"/>
    <property type="molecule type" value="Genomic_DNA"/>
</dbReference>
<gene>
    <name evidence="4" type="ORF">HMPREF9019_0522</name>
</gene>
<name>D1W1G5_9BACT</name>
<keyword evidence="5" id="KW-1185">Reference proteome</keyword>
<dbReference type="Pfam" id="PF14020">
    <property type="entry name" value="DUF4236"/>
    <property type="match status" value="1"/>
</dbReference>
<comment type="caution">
    <text evidence="4">The sequence shown here is derived from an EMBL/GenBank/DDBJ whole genome shotgun (WGS) entry which is preliminary data.</text>
</comment>